<protein>
    <submittedName>
        <fullName evidence="2">Uncharacterized protein</fullName>
    </submittedName>
</protein>
<evidence type="ECO:0000313" key="3">
    <source>
        <dbReference type="Proteomes" id="UP001338309"/>
    </source>
</evidence>
<keyword evidence="1" id="KW-1133">Transmembrane helix</keyword>
<reference evidence="2 3" key="1">
    <citation type="submission" date="2023-08" db="EMBL/GenBank/DDBJ databases">
        <title>Draft genome sequence of Algoriphagus confluentis.</title>
        <authorList>
            <person name="Takatani N."/>
            <person name="Hosokawa M."/>
            <person name="Sawabe T."/>
        </authorList>
    </citation>
    <scope>NUCLEOTIDE SEQUENCE [LARGE SCALE GENOMIC DNA]</scope>
    <source>
        <strain evidence="2 3">NBRC 111222</strain>
    </source>
</reference>
<dbReference type="EMBL" id="BTPD01000006">
    <property type="protein sequence ID" value="GMQ29422.1"/>
    <property type="molecule type" value="Genomic_DNA"/>
</dbReference>
<sequence>MEKIASISLLFLVYFLGSLALVQMSIRPMRKLISESRGNGKHWQTNYLKIMGFSLILSLATTLLAFYLFPDQSL</sequence>
<feature type="transmembrane region" description="Helical" evidence="1">
    <location>
        <begin position="6"/>
        <end position="26"/>
    </location>
</feature>
<evidence type="ECO:0000256" key="1">
    <source>
        <dbReference type="SAM" id="Phobius"/>
    </source>
</evidence>
<accession>A0ABQ6PRN7</accession>
<evidence type="ECO:0000313" key="2">
    <source>
        <dbReference type="EMBL" id="GMQ29422.1"/>
    </source>
</evidence>
<feature type="transmembrane region" description="Helical" evidence="1">
    <location>
        <begin position="47"/>
        <end position="69"/>
    </location>
</feature>
<keyword evidence="1" id="KW-0472">Membrane</keyword>
<dbReference type="Proteomes" id="UP001338309">
    <property type="component" value="Unassembled WGS sequence"/>
</dbReference>
<comment type="caution">
    <text evidence="2">The sequence shown here is derived from an EMBL/GenBank/DDBJ whole genome shotgun (WGS) entry which is preliminary data.</text>
</comment>
<name>A0ABQ6PRN7_9BACT</name>
<dbReference type="RefSeq" id="WP_338224144.1">
    <property type="nucleotide sequence ID" value="NZ_BTPD01000006.1"/>
</dbReference>
<keyword evidence="3" id="KW-1185">Reference proteome</keyword>
<gene>
    <name evidence="2" type="ORF">Aconfl_20650</name>
</gene>
<keyword evidence="1" id="KW-0812">Transmembrane</keyword>
<organism evidence="2 3">
    <name type="scientific">Algoriphagus confluentis</name>
    <dbReference type="NCBI Taxonomy" id="1697556"/>
    <lineage>
        <taxon>Bacteria</taxon>
        <taxon>Pseudomonadati</taxon>
        <taxon>Bacteroidota</taxon>
        <taxon>Cytophagia</taxon>
        <taxon>Cytophagales</taxon>
        <taxon>Cyclobacteriaceae</taxon>
        <taxon>Algoriphagus</taxon>
    </lineage>
</organism>
<proteinExistence type="predicted"/>